<reference evidence="1 4" key="3">
    <citation type="journal article" date="2015" name="Genome Announc.">
        <title>Genome sequencing of 18 francisella strains to aid in assay development and testing.</title>
        <authorList>
            <person name="Johnson S.L."/>
            <person name="Daligault H.E."/>
            <person name="Davenport K.W."/>
            <person name="Coyne S.R."/>
            <person name="Frey K.G."/>
            <person name="Koroleva G.I."/>
            <person name="Broomall S.M."/>
            <person name="Bishop-Lilly K.A."/>
            <person name="Bruce D.C."/>
            <person name="Chertkov O."/>
            <person name="Freitas T."/>
            <person name="Jaissle J."/>
            <person name="Ladner J.T."/>
            <person name="Rosenzweig C.N."/>
            <person name="Gibbons H.S."/>
            <person name="Palacios G.F."/>
            <person name="Redden C.L."/>
            <person name="Xu Y."/>
            <person name="Minogue T.D."/>
            <person name="Chain P.S."/>
        </authorList>
    </citation>
    <scope>NUCLEOTIDE SEQUENCE [LARGE SCALE GENOMIC DNA]</scope>
    <source>
        <strain evidence="1 4">LVS</strain>
    </source>
</reference>
<evidence type="ECO:0000313" key="3">
    <source>
        <dbReference type="Proteomes" id="UP000001944"/>
    </source>
</evidence>
<evidence type="ECO:0000313" key="2">
    <source>
        <dbReference type="EMBL" id="CAJ80210.1"/>
    </source>
</evidence>
<evidence type="ECO:0000313" key="4">
    <source>
        <dbReference type="Proteomes" id="UP000031874"/>
    </source>
</evidence>
<dbReference type="Proteomes" id="UP000031874">
    <property type="component" value="Chromosome"/>
</dbReference>
<accession>A0AAJ1UII5</accession>
<dbReference type="EMBL" id="AM233362">
    <property type="protein sequence ID" value="CAJ80210.1"/>
    <property type="molecule type" value="Genomic_DNA"/>
</dbReference>
<reference evidence="3" key="2">
    <citation type="submission" date="2006-03" db="EMBL/GenBank/DDBJ databases">
        <title>Complete genome sequence of Francisella tularensis LVS (Live Vaccine Strain).</title>
        <authorList>
            <person name="Chain P."/>
            <person name="Larimer F."/>
            <person name="Land M."/>
            <person name="Stilwagen S."/>
            <person name="Larsson P."/>
            <person name="Bearden S."/>
            <person name="Chu M."/>
            <person name="Oyston P."/>
            <person name="Forsman M."/>
            <person name="Andersson S."/>
            <person name="Lindler L."/>
            <person name="Titball R."/>
            <person name="Garcia E."/>
        </authorList>
    </citation>
    <scope>NUCLEOTIDE SEQUENCE [LARGE SCALE GENOMIC DNA]</scope>
    <source>
        <strain evidence="3">LVS</strain>
    </source>
</reference>
<gene>
    <name evidence="1" type="primary">pilT</name>
    <name evidence="2" type="ordered locus">FTL_1771</name>
    <name evidence="1" type="ORF">AW21_603</name>
</gene>
<protein>
    <submittedName>
        <fullName evidence="2">Twitching motility protein PilT</fullName>
    </submittedName>
    <submittedName>
        <fullName evidence="1">Type IV pili nucleotide-binding domain protein</fullName>
    </submittedName>
</protein>
<reference evidence="2" key="1">
    <citation type="submission" date="2006-02" db="EMBL/GenBank/DDBJ databases">
        <authorList>
            <consortium name="Microbial Genomics Group"/>
            <consortium name="Lawrence Livermore National Laboratory"/>
            <consortium name="and the Genome Analysis Group"/>
            <consortium name="Oak Ridge National Laboratory"/>
            <person name="Larimer F.W."/>
        </authorList>
    </citation>
    <scope>NUCLEOTIDE SEQUENCE</scope>
    <source>
        <strain evidence="2">LVS</strain>
    </source>
</reference>
<dbReference type="SUPFAM" id="SSF52540">
    <property type="entry name" value="P-loop containing nucleoside triphosphate hydrolases"/>
    <property type="match status" value="1"/>
</dbReference>
<organism evidence="1 4">
    <name type="scientific">Francisella tularensis subsp. holarctica (strain LVS)</name>
    <dbReference type="NCBI Taxonomy" id="376619"/>
    <lineage>
        <taxon>Bacteria</taxon>
        <taxon>Pseudomonadati</taxon>
        <taxon>Pseudomonadota</taxon>
        <taxon>Gammaproteobacteria</taxon>
        <taxon>Thiotrichales</taxon>
        <taxon>Francisellaceae</taxon>
        <taxon>Francisella</taxon>
    </lineage>
</organism>
<dbReference type="InterPro" id="IPR027417">
    <property type="entry name" value="P-loop_NTPase"/>
</dbReference>
<reference evidence="2" key="4">
    <citation type="submission" date="2015-02" db="EMBL/GenBank/DDBJ databases">
        <title>Complete genome sequence of Francisella tularensis LVS (Live Vaccine Strain).</title>
        <authorList>
            <person name="Chain P."/>
            <person name="Larimer F."/>
            <person name="Land M."/>
            <person name="Stilwagen S."/>
            <person name="Larsson P."/>
            <person name="Bearden S."/>
            <person name="Chu M."/>
            <person name="Oyston P."/>
            <person name="Forsman M."/>
            <person name="Andersson S."/>
            <person name="Lindler L."/>
            <person name="Titball R."/>
            <person name="Garcia E."/>
        </authorList>
    </citation>
    <scope>NUCLEOTIDE SEQUENCE</scope>
    <source>
        <strain evidence="2">LVS</strain>
    </source>
</reference>
<evidence type="ECO:0000313" key="1">
    <source>
        <dbReference type="EMBL" id="AJI59134.1"/>
    </source>
</evidence>
<dbReference type="AlphaFoldDB" id="A0AAJ1UII5"/>
<dbReference type="Proteomes" id="UP000001944">
    <property type="component" value="Chromosome"/>
</dbReference>
<name>A0AAJ1UII5_FRATH</name>
<dbReference type="KEGG" id="ftl:FTL_1771"/>
<proteinExistence type="predicted"/>
<dbReference type="Gene3D" id="3.30.450.90">
    <property type="match status" value="1"/>
</dbReference>
<sequence length="119" mass="13735">MIRKLLTLCVQKKASDLHLSSGCKAKYRIDGDLIDIESSSVLNDKMISQMLLEIMTDDQKDELIETYECDFSIDDRDNDARFRVNAFFHNRGYGAVFRRLENTIPTLDQFGAPRILKEV</sequence>
<dbReference type="EMBL" id="CP009694">
    <property type="protein sequence ID" value="AJI59134.1"/>
    <property type="molecule type" value="Genomic_DNA"/>
</dbReference>